<dbReference type="InterPro" id="IPR027417">
    <property type="entry name" value="P-loop_NTPase"/>
</dbReference>
<dbReference type="Gene3D" id="3.30.70.3280">
    <property type="entry name" value="Peptide chain release factor 3, domain III"/>
    <property type="match status" value="1"/>
</dbReference>
<evidence type="ECO:0000313" key="11">
    <source>
        <dbReference type="EMBL" id="AFP85495.1"/>
    </source>
</evidence>
<dbReference type="RefSeq" id="WP_014888792.1">
    <property type="nucleotide sequence ID" value="NC_018420.1"/>
</dbReference>
<evidence type="ECO:0000256" key="9">
    <source>
        <dbReference type="HAMAP-Rule" id="MF_00072"/>
    </source>
</evidence>
<gene>
    <name evidence="9" type="primary">prfC</name>
    <name evidence="11" type="ORF">A35E_00184</name>
</gene>
<comment type="caution">
    <text evidence="9">Lacks conserved residue(s) required for the propagation of feature annotation.</text>
</comment>
<evidence type="ECO:0000313" key="12">
    <source>
        <dbReference type="Proteomes" id="UP000003937"/>
    </source>
</evidence>
<dbReference type="PANTHER" id="PTHR43556:SF2">
    <property type="entry name" value="PEPTIDE CHAIN RELEASE FACTOR RF3"/>
    <property type="match status" value="1"/>
</dbReference>
<keyword evidence="6 9" id="KW-0342">GTP-binding</keyword>
<dbReference type="HAMAP" id="MF_00072">
    <property type="entry name" value="Rel_fac_3"/>
    <property type="match status" value="1"/>
</dbReference>
<dbReference type="GO" id="GO:0016150">
    <property type="term" value="F:translation release factor activity, codon nonspecific"/>
    <property type="evidence" value="ECO:0007669"/>
    <property type="project" value="TreeGrafter"/>
</dbReference>
<dbReference type="GO" id="GO:0006449">
    <property type="term" value="P:regulation of translational termination"/>
    <property type="evidence" value="ECO:0007669"/>
    <property type="project" value="UniProtKB-UniRule"/>
</dbReference>
<dbReference type="AlphaFoldDB" id="J3TYL5"/>
<keyword evidence="12" id="KW-1185">Reference proteome</keyword>
<dbReference type="PRINTS" id="PR00315">
    <property type="entry name" value="ELONGATNFCT"/>
</dbReference>
<dbReference type="CDD" id="cd04169">
    <property type="entry name" value="RF3"/>
    <property type="match status" value="1"/>
</dbReference>
<name>J3TYL5_9ENTR</name>
<proteinExistence type="inferred from homology"/>
<evidence type="ECO:0000256" key="5">
    <source>
        <dbReference type="ARBA" id="ARBA00022917"/>
    </source>
</evidence>
<dbReference type="EMBL" id="CP003547">
    <property type="protein sequence ID" value="AFP85495.1"/>
    <property type="molecule type" value="Genomic_DNA"/>
</dbReference>
<dbReference type="Gene3D" id="3.40.50.300">
    <property type="entry name" value="P-loop containing nucleotide triphosphate hydrolases"/>
    <property type="match status" value="3"/>
</dbReference>
<protein>
    <recommendedName>
        <fullName evidence="8 9">Peptide chain release factor 3</fullName>
        <shortName evidence="9">RF-3</shortName>
    </recommendedName>
</protein>
<dbReference type="GO" id="GO:0005525">
    <property type="term" value="F:GTP binding"/>
    <property type="evidence" value="ECO:0007669"/>
    <property type="project" value="UniProtKB-UniRule"/>
</dbReference>
<dbReference type="InterPro" id="IPR031157">
    <property type="entry name" value="G_TR_CS"/>
</dbReference>
<dbReference type="InterPro" id="IPR005225">
    <property type="entry name" value="Small_GTP-bd"/>
</dbReference>
<dbReference type="SUPFAM" id="SSF54980">
    <property type="entry name" value="EF-G C-terminal domain-like"/>
    <property type="match status" value="1"/>
</dbReference>
<feature type="domain" description="Tr-type G" evidence="10">
    <location>
        <begin position="12"/>
        <end position="281"/>
    </location>
</feature>
<evidence type="ECO:0000256" key="6">
    <source>
        <dbReference type="ARBA" id="ARBA00023134"/>
    </source>
</evidence>
<comment type="subcellular location">
    <subcellularLocation>
        <location evidence="1 9">Cytoplasm</location>
    </subcellularLocation>
</comment>
<dbReference type="NCBIfam" id="TIGR00503">
    <property type="entry name" value="prfC"/>
    <property type="match status" value="1"/>
</dbReference>
<evidence type="ECO:0000256" key="3">
    <source>
        <dbReference type="ARBA" id="ARBA00022490"/>
    </source>
</evidence>
<feature type="binding site" evidence="9">
    <location>
        <begin position="89"/>
        <end position="93"/>
    </location>
    <ligand>
        <name>GTP</name>
        <dbReference type="ChEBI" id="CHEBI:37565"/>
    </ligand>
</feature>
<dbReference type="InterPro" id="IPR009000">
    <property type="entry name" value="Transl_B-barrel_sf"/>
</dbReference>
<dbReference type="STRING" id="134287.A35E_00184"/>
<keyword evidence="4 9" id="KW-0547">Nucleotide-binding</keyword>
<dbReference type="PROSITE" id="PS00301">
    <property type="entry name" value="G_TR_1"/>
    <property type="match status" value="1"/>
</dbReference>
<evidence type="ECO:0000256" key="7">
    <source>
        <dbReference type="ARBA" id="ARBA00025017"/>
    </source>
</evidence>
<dbReference type="SUPFAM" id="SSF50447">
    <property type="entry name" value="Translation proteins"/>
    <property type="match status" value="1"/>
</dbReference>
<dbReference type="Proteomes" id="UP000003937">
    <property type="component" value="Chromosome"/>
</dbReference>
<dbReference type="InterPro" id="IPR004548">
    <property type="entry name" value="PrfC"/>
</dbReference>
<comment type="similarity">
    <text evidence="2 9">Belongs to the TRAFAC class translation factor GTPase superfamily. Classic translation factor GTPase family. PrfC subfamily.</text>
</comment>
<dbReference type="InterPro" id="IPR041732">
    <property type="entry name" value="RF3_GTP-bd"/>
</dbReference>
<dbReference type="Pfam" id="PF00009">
    <property type="entry name" value="GTP_EFTU"/>
    <property type="match status" value="1"/>
</dbReference>
<evidence type="ECO:0000256" key="2">
    <source>
        <dbReference type="ARBA" id="ARBA00009978"/>
    </source>
</evidence>
<evidence type="ECO:0000256" key="4">
    <source>
        <dbReference type="ARBA" id="ARBA00022741"/>
    </source>
</evidence>
<evidence type="ECO:0000256" key="1">
    <source>
        <dbReference type="ARBA" id="ARBA00004496"/>
    </source>
</evidence>
<dbReference type="InterPro" id="IPR032090">
    <property type="entry name" value="RF3_C"/>
</dbReference>
<comment type="function">
    <text evidence="7 9">Increases the formation of ribosomal termination complexes and stimulates activities of RF-1 and RF-2. It binds guanine nucleotides and has strong preference for UGA stop codons. It may interact directly with the ribosome. The stimulation of RF-1 and RF-2 is significantly reduced by GTP and GDP, but not by GMP.</text>
</comment>
<dbReference type="GO" id="GO:0003924">
    <property type="term" value="F:GTPase activity"/>
    <property type="evidence" value="ECO:0007669"/>
    <property type="project" value="InterPro"/>
</dbReference>
<sequence>MKNDVYPADKIAERRTFAIISHPDAGKTTITEKVLLYGRVIKTAAMVKSRGFIQHTKSDWMEIEKQRGISITTSVMQFPYKKMLINLLDTPGHEDFCEDTYRTLTAVDCCLMVIDSAKGVEERTRKLMQVTYLRKTPILTFMNKIDRDILNPIELLDEAENELKIACAPITWPIGCGKLFKGIYHILKDETYLYQSGRGNTIQEMQLVRGLANPILDFILGSDVACQLREDIALLRGAAHSFDKKDFLAGILTPVFFGTALGNFGIDHILNSLLEWAPPPTSRQSNVRIVSALENKFTGFVFKIQANMDPRHRDRIAFLRIVSGRYKKNMKLHHVRTGKDMIITDVLTFMAGDRSHIQEAYAGDIIGLYNHGTIHIGDTFTEGEHLDFIGIPRFAPELFRRIRLSDPLKQKQLLKGLIQLSEEGAVQIFRPLANNNLIVGVIGVLQFDVVISRLQNEYSVEAIYEEINIFTARWIKCKDVKILEEFIRKNEANLALDRDNNLSYIAPSMANLNLIQDRNPDVEFYKTRECQACL</sequence>
<keyword evidence="3 9" id="KW-0963">Cytoplasm</keyword>
<dbReference type="KEGG" id="sehc:A35E_00184"/>
<keyword evidence="5 9" id="KW-0648">Protein biosynthesis</keyword>
<dbReference type="OrthoDB" id="9801472at2"/>
<organism evidence="11 12">
    <name type="scientific">secondary endosymbiont of Heteropsylla cubana</name>
    <dbReference type="NCBI Taxonomy" id="134287"/>
    <lineage>
        <taxon>Bacteria</taxon>
        <taxon>Pseudomonadati</taxon>
        <taxon>Pseudomonadota</taxon>
        <taxon>Gammaproteobacteria</taxon>
        <taxon>Enterobacterales</taxon>
        <taxon>Enterobacteriaceae</taxon>
        <taxon>aphid secondary symbionts</taxon>
    </lineage>
</organism>
<accession>J3TYL5</accession>
<dbReference type="GO" id="GO:0097216">
    <property type="term" value="F:guanosine tetraphosphate binding"/>
    <property type="evidence" value="ECO:0007669"/>
    <property type="project" value="UniProtKB-ARBA"/>
</dbReference>
<dbReference type="NCBIfam" id="TIGR00231">
    <property type="entry name" value="small_GTP"/>
    <property type="match status" value="1"/>
</dbReference>
<dbReference type="SUPFAM" id="SSF52540">
    <property type="entry name" value="P-loop containing nucleoside triphosphate hydrolases"/>
    <property type="match status" value="1"/>
</dbReference>
<dbReference type="CDD" id="cd16259">
    <property type="entry name" value="RF3_III"/>
    <property type="match status" value="1"/>
</dbReference>
<dbReference type="HOGENOM" id="CLU_002794_2_1_6"/>
<dbReference type="FunFam" id="2.40.30.10:FF:000040">
    <property type="entry name" value="Peptide chain release factor 3"/>
    <property type="match status" value="1"/>
</dbReference>
<dbReference type="InterPro" id="IPR053905">
    <property type="entry name" value="EF-G-like_DII"/>
</dbReference>
<dbReference type="PATRIC" id="fig|134287.3.peg.174"/>
<dbReference type="Pfam" id="PF22042">
    <property type="entry name" value="EF-G_D2"/>
    <property type="match status" value="1"/>
</dbReference>
<dbReference type="GO" id="GO:0005829">
    <property type="term" value="C:cytosol"/>
    <property type="evidence" value="ECO:0007669"/>
    <property type="project" value="TreeGrafter"/>
</dbReference>
<dbReference type="GO" id="GO:0016149">
    <property type="term" value="F:translation release factor activity, codon specific"/>
    <property type="evidence" value="ECO:0007669"/>
    <property type="project" value="UniProtKB-UniRule"/>
</dbReference>
<feature type="binding site" evidence="9">
    <location>
        <begin position="21"/>
        <end position="28"/>
    </location>
    <ligand>
        <name>GTP</name>
        <dbReference type="ChEBI" id="CHEBI:37565"/>
    </ligand>
</feature>
<evidence type="ECO:0000256" key="8">
    <source>
        <dbReference type="ARBA" id="ARBA00073639"/>
    </source>
</evidence>
<dbReference type="PROSITE" id="PS51722">
    <property type="entry name" value="G_TR_2"/>
    <property type="match status" value="1"/>
</dbReference>
<dbReference type="NCBIfam" id="NF001964">
    <property type="entry name" value="PRK00741.1"/>
    <property type="match status" value="1"/>
</dbReference>
<dbReference type="PANTHER" id="PTHR43556">
    <property type="entry name" value="PEPTIDE CHAIN RELEASE FACTOR RF3"/>
    <property type="match status" value="1"/>
</dbReference>
<dbReference type="FunFam" id="3.30.70.3280:FF:000001">
    <property type="entry name" value="Peptide chain release factor 3"/>
    <property type="match status" value="1"/>
</dbReference>
<dbReference type="InterPro" id="IPR038467">
    <property type="entry name" value="RF3_dom_3_sf"/>
</dbReference>
<dbReference type="InterPro" id="IPR000795">
    <property type="entry name" value="T_Tr_GTP-bd_dom"/>
</dbReference>
<evidence type="ECO:0000259" key="10">
    <source>
        <dbReference type="PROSITE" id="PS51722"/>
    </source>
</evidence>
<dbReference type="Pfam" id="PF16658">
    <property type="entry name" value="RF3_C"/>
    <property type="match status" value="1"/>
</dbReference>
<reference evidence="11 12" key="1">
    <citation type="journal article" date="2012" name="Mol. Biol. Evol.">
        <title>Genome reduction and co-evolution between the primary and secondary bacterial symbionts of psyllids.</title>
        <authorList>
            <person name="Sloan D.B."/>
            <person name="Moran N.A."/>
        </authorList>
    </citation>
    <scope>NUCLEOTIDE SEQUENCE [LARGE SCALE GENOMIC DNA]</scope>
    <source>
        <strain evidence="11">Hcub_S</strain>
    </source>
</reference>
<dbReference type="FunFam" id="3.40.50.300:FF:000542">
    <property type="entry name" value="Peptide chain release factor 3"/>
    <property type="match status" value="1"/>
</dbReference>
<dbReference type="CDD" id="cd03689">
    <property type="entry name" value="RF3_II"/>
    <property type="match status" value="1"/>
</dbReference>
<dbReference type="InterPro" id="IPR035647">
    <property type="entry name" value="EFG_III/V"/>
</dbReference>